<dbReference type="EMBL" id="JACJUD010000006">
    <property type="protein sequence ID" value="MBB2496884.1"/>
    <property type="molecule type" value="Genomic_DNA"/>
</dbReference>
<dbReference type="Gene3D" id="3.10.20.30">
    <property type="match status" value="1"/>
</dbReference>
<dbReference type="InterPro" id="IPR016155">
    <property type="entry name" value="Mopterin_synth/thiamin_S_b"/>
</dbReference>
<dbReference type="AlphaFoldDB" id="A0A7W4LPD3"/>
<keyword evidence="2" id="KW-1185">Reference proteome</keyword>
<reference evidence="1 2" key="1">
    <citation type="submission" date="2020-08" db="EMBL/GenBank/DDBJ databases">
        <authorList>
            <person name="Kim C.M."/>
        </authorList>
    </citation>
    <scope>NUCLEOTIDE SEQUENCE [LARGE SCALE GENOMIC DNA]</scope>
    <source>
        <strain evidence="1 2">UL070</strain>
    </source>
</reference>
<dbReference type="InterPro" id="IPR012675">
    <property type="entry name" value="Beta-grasp_dom_sf"/>
</dbReference>
<proteinExistence type="predicted"/>
<dbReference type="InterPro" id="IPR010035">
    <property type="entry name" value="Thi_S"/>
</dbReference>
<name>A0A7W4LPD3_9GAMM</name>
<evidence type="ECO:0000313" key="2">
    <source>
        <dbReference type="Proteomes" id="UP000542720"/>
    </source>
</evidence>
<dbReference type="PANTHER" id="PTHR34472:SF1">
    <property type="entry name" value="SULFUR CARRIER PROTEIN THIS"/>
    <property type="match status" value="1"/>
</dbReference>
<dbReference type="Pfam" id="PF02597">
    <property type="entry name" value="ThiS"/>
    <property type="match status" value="1"/>
</dbReference>
<dbReference type="InterPro" id="IPR003749">
    <property type="entry name" value="ThiS/MoaD-like"/>
</dbReference>
<sequence length="66" mass="6988">MHIQLNGDSFELADGATVADLLVRLDAVGKRVAVELNLDIVPRSQHATTVLRDGDQLEVVHAIGGG</sequence>
<comment type="caution">
    <text evidence="1">The sequence shown here is derived from an EMBL/GenBank/DDBJ whole genome shotgun (WGS) entry which is preliminary data.</text>
</comment>
<gene>
    <name evidence="1" type="primary">thiS</name>
    <name evidence="1" type="ORF">H3H51_17815</name>
</gene>
<dbReference type="Proteomes" id="UP000542720">
    <property type="component" value="Unassembled WGS sequence"/>
</dbReference>
<evidence type="ECO:0000313" key="1">
    <source>
        <dbReference type="EMBL" id="MBB2496884.1"/>
    </source>
</evidence>
<dbReference type="CDD" id="cd00565">
    <property type="entry name" value="Ubl_ThiS"/>
    <property type="match status" value="1"/>
</dbReference>
<organism evidence="1 2">
    <name type="scientific">Aquipseudomonas ullengensis</name>
    <dbReference type="NCBI Taxonomy" id="2759166"/>
    <lineage>
        <taxon>Bacteria</taxon>
        <taxon>Pseudomonadati</taxon>
        <taxon>Pseudomonadota</taxon>
        <taxon>Gammaproteobacteria</taxon>
        <taxon>Pseudomonadales</taxon>
        <taxon>Pseudomonadaceae</taxon>
        <taxon>Aquipseudomonas</taxon>
    </lineage>
</organism>
<protein>
    <submittedName>
        <fullName evidence="1">Sulfur carrier protein ThiS</fullName>
    </submittedName>
</protein>
<accession>A0A7W4LPD3</accession>
<dbReference type="NCBIfam" id="TIGR01683">
    <property type="entry name" value="thiS"/>
    <property type="match status" value="1"/>
</dbReference>
<dbReference type="SUPFAM" id="SSF54285">
    <property type="entry name" value="MoaD/ThiS"/>
    <property type="match status" value="1"/>
</dbReference>
<dbReference type="RefSeq" id="WP_183090414.1">
    <property type="nucleotide sequence ID" value="NZ_JACJUD010000006.1"/>
</dbReference>
<dbReference type="PANTHER" id="PTHR34472">
    <property type="entry name" value="SULFUR CARRIER PROTEIN THIS"/>
    <property type="match status" value="1"/>
</dbReference>